<keyword evidence="4 12" id="KW-0963">Cytoplasm</keyword>
<dbReference type="GO" id="GO:0019786">
    <property type="term" value="F:protein-phosphatidylethanolamide deconjugating activity"/>
    <property type="evidence" value="ECO:0000318"/>
    <property type="project" value="GO_Central"/>
</dbReference>
<evidence type="ECO:0000313" key="16">
    <source>
        <dbReference type="Proteomes" id="UP000002279"/>
    </source>
</evidence>
<dbReference type="FunCoup" id="A0A6I8NH01">
    <property type="interactions" value="1183"/>
</dbReference>
<dbReference type="Pfam" id="PF03416">
    <property type="entry name" value="Peptidase_C54"/>
    <property type="match status" value="1"/>
</dbReference>
<dbReference type="GO" id="GO:0000423">
    <property type="term" value="P:mitophagy"/>
    <property type="evidence" value="ECO:0000318"/>
    <property type="project" value="GO_Central"/>
</dbReference>
<dbReference type="GO" id="GO:0034727">
    <property type="term" value="P:piecemeal microautophagy of the nucleus"/>
    <property type="evidence" value="ECO:0000318"/>
    <property type="project" value="GO_Central"/>
</dbReference>
<evidence type="ECO:0000256" key="5">
    <source>
        <dbReference type="ARBA" id="ARBA00022670"/>
    </source>
</evidence>
<evidence type="ECO:0000256" key="12">
    <source>
        <dbReference type="RuleBase" id="RU363115"/>
    </source>
</evidence>
<protein>
    <recommendedName>
        <fullName evidence="12">Cysteine protease</fullName>
        <ecNumber evidence="12">3.4.22.-</ecNumber>
    </recommendedName>
</protein>
<dbReference type="GO" id="GO:0016485">
    <property type="term" value="P:protein processing"/>
    <property type="evidence" value="ECO:0000318"/>
    <property type="project" value="GO_Central"/>
</dbReference>
<feature type="domain" description="Peptidase C54 catalytic" evidence="14">
    <location>
        <begin position="95"/>
        <end position="394"/>
    </location>
</feature>
<evidence type="ECO:0000256" key="7">
    <source>
        <dbReference type="ARBA" id="ARBA00022807"/>
    </source>
</evidence>
<sequence length="458" mass="50848">MNPVSPAAGQYRSGSPNGRKPPGPRNRAGPSGRSEGTVPPDRDADEVDRLKSRFLSAWNNVKYGWTVKSRPSFSKLSTVHLCGRHYRFEAEGDVESFQRDFVSRLWLTYRRDFPPLEGSAWTSDCGWGCMLRSGQMLLAQGLVVHLLSRDWIWAEAGPAPKPGEHRLLKSDPGGPSRSPAPPPPAGVLQEQERQHRRIVSWFADHPQAPFSLHRLVRLGQGSGKRAGDWYGPSLTAHLLRKAVEGSSEVSGMVVYVAQDCTVYKADMARLAGQPGDPEAEWKSIIILVPVRLGGETLNPAYMPCIKELLRMEPCLGIIGGKPKHSLYFIGYQDDFLLYLDPHYCQPCVDTMKDSFPLESFHCTAPRKLPFAKMDPSCTVGFYAGTRKDFEALCSQLLQVSQALNSTATRYPMFTVAEGHGQDDHCSPLTQRTVRATPQPRAGWLGRAKHSSSEDFVFL</sequence>
<name>A0A6I8NH01_ORNAN</name>
<dbReference type="InterPro" id="IPR005078">
    <property type="entry name" value="Peptidase_C54"/>
</dbReference>
<comment type="function">
    <text evidence="12">Cysteine protease that plays a key role in autophagy by mediating both proteolytic activation and delipidation of ATG8 family proteins.</text>
</comment>
<dbReference type="AlphaFoldDB" id="A0A6I8NH01"/>
<dbReference type="GO" id="GO:0034497">
    <property type="term" value="P:protein localization to phagophore assembly site"/>
    <property type="evidence" value="ECO:0007669"/>
    <property type="project" value="Ensembl"/>
</dbReference>
<feature type="region of interest" description="Disordered" evidence="13">
    <location>
        <begin position="1"/>
        <end position="46"/>
    </location>
</feature>
<dbReference type="InterPro" id="IPR038765">
    <property type="entry name" value="Papain-like_cys_pep_sf"/>
</dbReference>
<dbReference type="Proteomes" id="UP000002279">
    <property type="component" value="Chromosome X2"/>
</dbReference>
<evidence type="ECO:0000259" key="14">
    <source>
        <dbReference type="Pfam" id="PF03416"/>
    </source>
</evidence>
<evidence type="ECO:0000256" key="3">
    <source>
        <dbReference type="ARBA" id="ARBA00022448"/>
    </source>
</evidence>
<evidence type="ECO:0000256" key="13">
    <source>
        <dbReference type="SAM" id="MobiDB-lite"/>
    </source>
</evidence>
<reference evidence="15" key="2">
    <citation type="submission" date="2025-08" db="UniProtKB">
        <authorList>
            <consortium name="Ensembl"/>
        </authorList>
    </citation>
    <scope>IDENTIFICATION</scope>
    <source>
        <strain evidence="15">Glennie</strain>
    </source>
</reference>
<evidence type="ECO:0000256" key="1">
    <source>
        <dbReference type="ARBA" id="ARBA00004496"/>
    </source>
</evidence>
<dbReference type="GeneTree" id="ENSGT00530000063000"/>
<comment type="subcellular location">
    <subcellularLocation>
        <location evidence="1 12">Cytoplasm</location>
    </subcellularLocation>
</comment>
<dbReference type="PANTHER" id="PTHR22624:SF36">
    <property type="entry name" value="CYSTEINE PROTEASE ATG4D"/>
    <property type="match status" value="1"/>
</dbReference>
<dbReference type="InterPro" id="IPR046792">
    <property type="entry name" value="Peptidase_C54_cat"/>
</dbReference>
<dbReference type="GO" id="GO:0004197">
    <property type="term" value="F:cysteine-type endopeptidase activity"/>
    <property type="evidence" value="ECO:0000318"/>
    <property type="project" value="GO_Central"/>
</dbReference>
<dbReference type="InParanoid" id="A0A6I8NH01"/>
<dbReference type="GO" id="GO:0005739">
    <property type="term" value="C:mitochondrion"/>
    <property type="evidence" value="ECO:0007669"/>
    <property type="project" value="Ensembl"/>
</dbReference>
<evidence type="ECO:0000256" key="11">
    <source>
        <dbReference type="ARBA" id="ARBA00029362"/>
    </source>
</evidence>
<keyword evidence="7" id="KW-0788">Thiol protease</keyword>
<reference evidence="15 16" key="1">
    <citation type="journal article" date="2008" name="Nature">
        <title>Genome analysis of the platypus reveals unique signatures of evolution.</title>
        <authorList>
            <person name="Warren W.C."/>
            <person name="Hillier L.W."/>
            <person name="Marshall Graves J.A."/>
            <person name="Birney E."/>
            <person name="Ponting C.P."/>
            <person name="Grutzner F."/>
            <person name="Belov K."/>
            <person name="Miller W."/>
            <person name="Clarke L."/>
            <person name="Chinwalla A.T."/>
            <person name="Yang S.P."/>
            <person name="Heger A."/>
            <person name="Locke D.P."/>
            <person name="Miethke P."/>
            <person name="Waters P.D."/>
            <person name="Veyrunes F."/>
            <person name="Fulton L."/>
            <person name="Fulton B."/>
            <person name="Graves T."/>
            <person name="Wallis J."/>
            <person name="Puente X.S."/>
            <person name="Lopez-Otin C."/>
            <person name="Ordonez G.R."/>
            <person name="Eichler E.E."/>
            <person name="Chen L."/>
            <person name="Cheng Z."/>
            <person name="Deakin J.E."/>
            <person name="Alsop A."/>
            <person name="Thompson K."/>
            <person name="Kirby P."/>
            <person name="Papenfuss A.T."/>
            <person name="Wakefield M.J."/>
            <person name="Olender T."/>
            <person name="Lancet D."/>
            <person name="Huttley G.A."/>
            <person name="Smit A.F."/>
            <person name="Pask A."/>
            <person name="Temple-Smith P."/>
            <person name="Batzer M.A."/>
            <person name="Walker J.A."/>
            <person name="Konkel M.K."/>
            <person name="Harris R.S."/>
            <person name="Whittington C.M."/>
            <person name="Wong E.S."/>
            <person name="Gemmell N.J."/>
            <person name="Buschiazzo E."/>
            <person name="Vargas Jentzsch I.M."/>
            <person name="Merkel A."/>
            <person name="Schmitz J."/>
            <person name="Zemann A."/>
            <person name="Churakov G."/>
            <person name="Kriegs J.O."/>
            <person name="Brosius J."/>
            <person name="Murchison E.P."/>
            <person name="Sachidanandam R."/>
            <person name="Smith C."/>
            <person name="Hannon G.J."/>
            <person name="Tsend-Ayush E."/>
            <person name="McMillan D."/>
            <person name="Attenborough R."/>
            <person name="Rens W."/>
            <person name="Ferguson-Smith M."/>
            <person name="Lefevre C.M."/>
            <person name="Sharp J.A."/>
            <person name="Nicholas K.R."/>
            <person name="Ray D.A."/>
            <person name="Kube M."/>
            <person name="Reinhardt R."/>
            <person name="Pringle T.H."/>
            <person name="Taylor J."/>
            <person name="Jones R.C."/>
            <person name="Nixon B."/>
            <person name="Dacheux J.L."/>
            <person name="Niwa H."/>
            <person name="Sekita Y."/>
            <person name="Huang X."/>
            <person name="Stark A."/>
            <person name="Kheradpour P."/>
            <person name="Kellis M."/>
            <person name="Flicek P."/>
            <person name="Chen Y."/>
            <person name="Webber C."/>
            <person name="Hardison R."/>
            <person name="Nelson J."/>
            <person name="Hallsworth-Pepin K."/>
            <person name="Delehaunty K."/>
            <person name="Markovic C."/>
            <person name="Minx P."/>
            <person name="Feng Y."/>
            <person name="Kremitzki C."/>
            <person name="Mitreva M."/>
            <person name="Glasscock J."/>
            <person name="Wylie T."/>
            <person name="Wohldmann P."/>
            <person name="Thiru P."/>
            <person name="Nhan M.N."/>
            <person name="Pohl C.S."/>
            <person name="Smith S.M."/>
            <person name="Hou S."/>
            <person name="Nefedov M."/>
            <person name="de Jong P.J."/>
            <person name="Renfree M.B."/>
            <person name="Mardis E.R."/>
            <person name="Wilson R.K."/>
        </authorList>
    </citation>
    <scope>NUCLEOTIDE SEQUENCE [LARGE SCALE GENOMIC DNA]</scope>
    <source>
        <strain evidence="15 16">Glennie</strain>
    </source>
</reference>
<keyword evidence="9 12" id="KW-0072">Autophagy</keyword>
<keyword evidence="16" id="KW-1185">Reference proteome</keyword>
<evidence type="ECO:0000256" key="8">
    <source>
        <dbReference type="ARBA" id="ARBA00022927"/>
    </source>
</evidence>
<dbReference type="Bgee" id="ENSOANG00000009372">
    <property type="expression patterns" value="Expressed in endometrium and 7 other cell types or tissues"/>
</dbReference>
<dbReference type="GO" id="GO:0015031">
    <property type="term" value="P:protein transport"/>
    <property type="evidence" value="ECO:0007669"/>
    <property type="project" value="UniProtKB-KW"/>
</dbReference>
<organism evidence="15 16">
    <name type="scientific">Ornithorhynchus anatinus</name>
    <name type="common">Duckbill platypus</name>
    <dbReference type="NCBI Taxonomy" id="9258"/>
    <lineage>
        <taxon>Eukaryota</taxon>
        <taxon>Metazoa</taxon>
        <taxon>Chordata</taxon>
        <taxon>Craniata</taxon>
        <taxon>Vertebrata</taxon>
        <taxon>Euteleostomi</taxon>
        <taxon>Mammalia</taxon>
        <taxon>Monotremata</taxon>
        <taxon>Ornithorhynchidae</taxon>
        <taxon>Ornithorhynchus</taxon>
    </lineage>
</organism>
<evidence type="ECO:0000256" key="6">
    <source>
        <dbReference type="ARBA" id="ARBA00022801"/>
    </source>
</evidence>
<dbReference type="Ensembl" id="ENSOANT00000049752.1">
    <property type="protein sequence ID" value="ENSOANP00000040508.1"/>
    <property type="gene ID" value="ENSOANG00000009372.3"/>
</dbReference>
<keyword evidence="3" id="KW-0813">Transport</keyword>
<feature type="region of interest" description="Disordered" evidence="13">
    <location>
        <begin position="162"/>
        <end position="190"/>
    </location>
</feature>
<keyword evidence="5 12" id="KW-0645">Protease</keyword>
<dbReference type="EC" id="3.4.22.-" evidence="12"/>
<comment type="catalytic activity">
    <reaction evidence="11">
        <text>[protein]-C-terminal L-amino acid-glycyl-phosphatidylethanolamide + H2O = [protein]-C-terminal L-amino acid-glycine + a 1,2-diacyl-sn-glycero-3-phosphoethanolamine</text>
        <dbReference type="Rhea" id="RHEA:67548"/>
        <dbReference type="Rhea" id="RHEA-COMP:17323"/>
        <dbReference type="Rhea" id="RHEA-COMP:17324"/>
        <dbReference type="ChEBI" id="CHEBI:15377"/>
        <dbReference type="ChEBI" id="CHEBI:64612"/>
        <dbReference type="ChEBI" id="CHEBI:172940"/>
        <dbReference type="ChEBI" id="CHEBI:172941"/>
    </reaction>
    <physiologicalReaction direction="left-to-right" evidence="11">
        <dbReference type="Rhea" id="RHEA:67549"/>
    </physiologicalReaction>
</comment>
<keyword evidence="6 12" id="KW-0378">Hydrolase</keyword>
<dbReference type="PANTHER" id="PTHR22624">
    <property type="entry name" value="CYSTEINE PROTEASE ATG4"/>
    <property type="match status" value="1"/>
</dbReference>
<evidence type="ECO:0000256" key="4">
    <source>
        <dbReference type="ARBA" id="ARBA00022490"/>
    </source>
</evidence>
<dbReference type="SUPFAM" id="SSF54001">
    <property type="entry name" value="Cysteine proteinases"/>
    <property type="match status" value="1"/>
</dbReference>
<accession>A0A6I8NH01</accession>
<reference evidence="15" key="3">
    <citation type="submission" date="2025-09" db="UniProtKB">
        <authorList>
            <consortium name="Ensembl"/>
        </authorList>
    </citation>
    <scope>IDENTIFICATION</scope>
    <source>
        <strain evidence="15">Glennie</strain>
    </source>
</reference>
<evidence type="ECO:0000313" key="15">
    <source>
        <dbReference type="Ensembl" id="ENSOANP00000040508.1"/>
    </source>
</evidence>
<evidence type="ECO:0000256" key="10">
    <source>
        <dbReference type="ARBA" id="ARBA00029289"/>
    </source>
</evidence>
<proteinExistence type="inferred from homology"/>
<evidence type="ECO:0000256" key="9">
    <source>
        <dbReference type="ARBA" id="ARBA00023006"/>
    </source>
</evidence>
<dbReference type="GO" id="GO:0005654">
    <property type="term" value="C:nucleoplasm"/>
    <property type="evidence" value="ECO:0007669"/>
    <property type="project" value="Ensembl"/>
</dbReference>
<dbReference type="GO" id="GO:0005737">
    <property type="term" value="C:cytoplasm"/>
    <property type="evidence" value="ECO:0000318"/>
    <property type="project" value="GO_Central"/>
</dbReference>
<evidence type="ECO:0000256" key="2">
    <source>
        <dbReference type="ARBA" id="ARBA00010958"/>
    </source>
</evidence>
<keyword evidence="8 12" id="KW-0653">Protein transport</keyword>
<comment type="catalytic activity">
    <reaction evidence="10">
        <text>[protein]-C-terminal L-amino acid-glycyl-phosphatidylserine + H2O = [protein]-C-terminal L-amino acid-glycine + a 1,2-diacyl-sn-glycero-3-phospho-L-serine</text>
        <dbReference type="Rhea" id="RHEA:67576"/>
        <dbReference type="Rhea" id="RHEA-COMP:17324"/>
        <dbReference type="Rhea" id="RHEA-COMP:17326"/>
        <dbReference type="ChEBI" id="CHEBI:15377"/>
        <dbReference type="ChEBI" id="CHEBI:57262"/>
        <dbReference type="ChEBI" id="CHEBI:172940"/>
        <dbReference type="ChEBI" id="CHEBI:172942"/>
    </reaction>
    <physiologicalReaction direction="left-to-right" evidence="10">
        <dbReference type="Rhea" id="RHEA:67577"/>
    </physiologicalReaction>
</comment>
<dbReference type="GO" id="GO:0035973">
    <property type="term" value="P:aggrephagy"/>
    <property type="evidence" value="ECO:0000318"/>
    <property type="project" value="GO_Central"/>
</dbReference>
<dbReference type="OMA" id="MPRDWAW"/>
<dbReference type="GO" id="GO:0000045">
    <property type="term" value="P:autophagosome assembly"/>
    <property type="evidence" value="ECO:0000318"/>
    <property type="project" value="GO_Central"/>
</dbReference>
<comment type="similarity">
    <text evidence="2 12">Belongs to the peptidase C54 family.</text>
</comment>
<gene>
    <name evidence="15" type="primary">ATG4D</name>
</gene>